<dbReference type="PANTHER" id="PTHR35149">
    <property type="entry name" value="SLL5132 PROTEIN"/>
    <property type="match status" value="1"/>
</dbReference>
<dbReference type="PATRIC" id="fig|36847.3.peg.983"/>
<protein>
    <recommendedName>
        <fullName evidence="7">DUF262 domain-containing protein</fullName>
    </recommendedName>
</protein>
<proteinExistence type="predicted"/>
<dbReference type="OrthoDB" id="9798761at2"/>
<dbReference type="Pfam" id="PF03235">
    <property type="entry name" value="GmrSD_N"/>
    <property type="match status" value="1"/>
</dbReference>
<reference evidence="5 6" key="1">
    <citation type="submission" date="2016-01" db="EMBL/GenBank/DDBJ databases">
        <title>Genome sequence of Clostridium neopropionicum X4, DSM-3847.</title>
        <authorList>
            <person name="Poehlein A."/>
            <person name="Beck M.H."/>
            <person name="Bengelsdorf F.R."/>
            <person name="Daniel R."/>
            <person name="Duerre P."/>
        </authorList>
    </citation>
    <scope>NUCLEOTIDE SEQUENCE [LARGE SCALE GENOMIC DNA]</scope>
    <source>
        <strain evidence="5 6">DSM-3847</strain>
    </source>
</reference>
<evidence type="ECO:0000313" key="5">
    <source>
        <dbReference type="EMBL" id="KXL53605.1"/>
    </source>
</evidence>
<organism evidence="5 6">
    <name type="scientific">Anaerotignum neopropionicum</name>
    <dbReference type="NCBI Taxonomy" id="36847"/>
    <lineage>
        <taxon>Bacteria</taxon>
        <taxon>Bacillati</taxon>
        <taxon>Bacillota</taxon>
        <taxon>Clostridia</taxon>
        <taxon>Lachnospirales</taxon>
        <taxon>Anaerotignaceae</taxon>
        <taxon>Anaerotignum</taxon>
    </lineage>
</organism>
<keyword evidence="6" id="KW-1185">Reference proteome</keyword>
<dbReference type="InterPro" id="IPR011089">
    <property type="entry name" value="GmrSD_C"/>
</dbReference>
<evidence type="ECO:0000259" key="4">
    <source>
        <dbReference type="Pfam" id="PF14088"/>
    </source>
</evidence>
<feature type="domain" description="DUF4268" evidence="4">
    <location>
        <begin position="711"/>
        <end position="843"/>
    </location>
</feature>
<dbReference type="STRING" id="36847.CLNEO_08310"/>
<evidence type="ECO:0008006" key="7">
    <source>
        <dbReference type="Google" id="ProtNLM"/>
    </source>
</evidence>
<dbReference type="AlphaFoldDB" id="A0A136WGG8"/>
<dbReference type="EMBL" id="LRVM01000002">
    <property type="protein sequence ID" value="KXL53605.1"/>
    <property type="molecule type" value="Genomic_DNA"/>
</dbReference>
<sequence length="979" mass="115465">MNNLESISQIFQNKIFRIPDYQRGYAWRKEQLIDFWDDIMNLQMDRYHYTGLLSLKELNRKSTERWNNDLWLLDSGYKACHVVDGQQRLTTISILLNEIINFIKAIDENKDKNDEEIVLAYETIKDIRTKYISRKQPPHNIITTYLFGYEEDNPSFEYLQYKVFGQQFSKSIQETYYTKNLKYAKEFFWNCLSQLYEDEGLEGIEKIYKKLTQKLMFNIHEIEDDYDVFVAFETMNNRGKKLTNLELLKNRLIYLTTLFDHNKLDEYNKNALRKKINDAWKEVYYQLGRNKKVSLSDDEFLRAHWIMFFQYSRQKGNDYIKFLLNRFSAKNVFEKQIIPIVEETSEEIMDLDSDEDIITDEEVVAIAKLEPSDIDTYVLSLNETAKYWYYTFFPNESNLTDDEKIWLDKLNRVGIGYFRPLVTSAITPSSKSTSIERVELFKQIERFIFVCFRMGTFQSSYKSSDYYRKAKDVYAGVISINEVANDLKTTTDNDIKAAINNFMTRIDKRFDNGDGFYGWKDLKYLLYEYEYSLAVKGNIEKLDWNLFTKTEKDKLTIEHILPQTPSKWYWKNQFRKYTDAEIKILSSSIGNLLPLAQSINSSLQNDSFDDKKTSNSAGRRGYENGSHSEIEVSKEDDWSDMHIYNRGLKLLSFMEGRWMFKFAGNEQKSELLHINFIFDEREEVPEVPEFTEIKVTPAFNKDINVSNTQQLRLAFWTGFVDYCKSVGRDTDIGRRKPSTDNWYDVAIGGNGYHIFLNIIGKKILKIGLYVYDKETFERLELKKQEIEAMCGFALDWYSSRESSTQKRILYSINTDIYNEENQKYCYDWLIKHSDKLKLALHTYDPSDIRAVEPKVNIGNTLTKDMAEVAYRIAKKVYLGDLGRTEGRNEIVKLTGMNEGSAGDYVTDFLGMMNGEQYARTLNEYSTRYFLDNILKDFGIEYLKSALLACKKHAKYYASLGRGRLAYVERLVEEFEKFIK</sequence>
<gene>
    <name evidence="5" type="ORF">CLNEO_08310</name>
</gene>
<evidence type="ECO:0000313" key="6">
    <source>
        <dbReference type="Proteomes" id="UP000070539"/>
    </source>
</evidence>
<dbReference type="Pfam" id="PF07510">
    <property type="entry name" value="GmrSD_C"/>
    <property type="match status" value="1"/>
</dbReference>
<feature type="region of interest" description="Disordered" evidence="1">
    <location>
        <begin position="605"/>
        <end position="628"/>
    </location>
</feature>
<feature type="domain" description="GmrSD restriction endonucleases N-terminal" evidence="2">
    <location>
        <begin position="7"/>
        <end position="252"/>
    </location>
</feature>
<dbReference type="PANTHER" id="PTHR35149:SF1">
    <property type="entry name" value="DUF5655 DOMAIN-CONTAINING PROTEIN"/>
    <property type="match status" value="1"/>
</dbReference>
<accession>A0A136WGG8</accession>
<evidence type="ECO:0000259" key="2">
    <source>
        <dbReference type="Pfam" id="PF03235"/>
    </source>
</evidence>
<dbReference type="Pfam" id="PF14088">
    <property type="entry name" value="DUF4268"/>
    <property type="match status" value="1"/>
</dbReference>
<dbReference type="RefSeq" id="WP_066084966.1">
    <property type="nucleotide sequence ID" value="NZ_LRVM01000002.1"/>
</dbReference>
<name>A0A136WGG8_9FIRM</name>
<evidence type="ECO:0000256" key="1">
    <source>
        <dbReference type="SAM" id="MobiDB-lite"/>
    </source>
</evidence>
<dbReference type="InterPro" id="IPR025364">
    <property type="entry name" value="DUF4268"/>
</dbReference>
<evidence type="ECO:0000259" key="3">
    <source>
        <dbReference type="Pfam" id="PF07510"/>
    </source>
</evidence>
<feature type="domain" description="GmrSD restriction endonucleases C-terminal" evidence="3">
    <location>
        <begin position="517"/>
        <end position="650"/>
    </location>
</feature>
<dbReference type="Proteomes" id="UP000070539">
    <property type="component" value="Unassembled WGS sequence"/>
</dbReference>
<comment type="caution">
    <text evidence="5">The sequence shown here is derived from an EMBL/GenBank/DDBJ whole genome shotgun (WGS) entry which is preliminary data.</text>
</comment>
<dbReference type="InterPro" id="IPR004919">
    <property type="entry name" value="GmrSD_N"/>
</dbReference>